<evidence type="ECO:0000313" key="5">
    <source>
        <dbReference type="Proteomes" id="UP000013776"/>
    </source>
</evidence>
<accession>R4XA90</accession>
<dbReference type="EMBL" id="CAHR02000097">
    <property type="protein sequence ID" value="CCG82718.1"/>
    <property type="molecule type" value="Genomic_DNA"/>
</dbReference>
<dbReference type="VEuPathDB" id="FungiDB:TAPDE_002850"/>
<dbReference type="GO" id="GO:0005634">
    <property type="term" value="C:nucleus"/>
    <property type="evidence" value="ECO:0007669"/>
    <property type="project" value="TreeGrafter"/>
</dbReference>
<reference evidence="4 5" key="1">
    <citation type="journal article" date="2013" name="MBio">
        <title>Genome sequencing of the plant pathogen Taphrina deformans, the causal agent of peach leaf curl.</title>
        <authorList>
            <person name="Cisse O.H."/>
            <person name="Almeida J.M.G.C.F."/>
            <person name="Fonseca A."/>
            <person name="Kumar A.A."/>
            <person name="Salojaervi J."/>
            <person name="Overmyer K."/>
            <person name="Hauser P.M."/>
            <person name="Pagni M."/>
        </authorList>
    </citation>
    <scope>NUCLEOTIDE SEQUENCE [LARGE SCALE GENOMIC DNA]</scope>
    <source>
        <strain evidence="5">PYCC 5710 / ATCC 11124 / CBS 356.35 / IMI 108563 / JCM 9778 / NBRC 8474</strain>
    </source>
</reference>
<evidence type="ECO:0000256" key="2">
    <source>
        <dbReference type="SAM" id="MobiDB-lite"/>
    </source>
</evidence>
<organism evidence="4 5">
    <name type="scientific">Taphrina deformans (strain PYCC 5710 / ATCC 11124 / CBS 356.35 / IMI 108563 / JCM 9778 / NBRC 8474)</name>
    <name type="common">Peach leaf curl fungus</name>
    <name type="synonym">Lalaria deformans</name>
    <dbReference type="NCBI Taxonomy" id="1097556"/>
    <lineage>
        <taxon>Eukaryota</taxon>
        <taxon>Fungi</taxon>
        <taxon>Dikarya</taxon>
        <taxon>Ascomycota</taxon>
        <taxon>Taphrinomycotina</taxon>
        <taxon>Taphrinomycetes</taxon>
        <taxon>Taphrinales</taxon>
        <taxon>Taphrinaceae</taxon>
        <taxon>Taphrina</taxon>
    </lineage>
</organism>
<name>R4XA90_TAPDE</name>
<dbReference type="OrthoDB" id="5976022at2759"/>
<feature type="compositionally biased region" description="Polar residues" evidence="2">
    <location>
        <begin position="560"/>
        <end position="570"/>
    </location>
</feature>
<feature type="compositionally biased region" description="Polar residues" evidence="2">
    <location>
        <begin position="624"/>
        <end position="641"/>
    </location>
</feature>
<feature type="region of interest" description="Disordered" evidence="2">
    <location>
        <begin position="496"/>
        <end position="665"/>
    </location>
</feature>
<feature type="compositionally biased region" description="Polar residues" evidence="2">
    <location>
        <begin position="240"/>
        <end position="249"/>
    </location>
</feature>
<proteinExistence type="inferred from homology"/>
<dbReference type="GO" id="GO:0031588">
    <property type="term" value="C:nucleotide-activated protein kinase complex"/>
    <property type="evidence" value="ECO:0007669"/>
    <property type="project" value="TreeGrafter"/>
</dbReference>
<dbReference type="GO" id="GO:0007165">
    <property type="term" value="P:signal transduction"/>
    <property type="evidence" value="ECO:0007669"/>
    <property type="project" value="TreeGrafter"/>
</dbReference>
<feature type="region of interest" description="Disordered" evidence="2">
    <location>
        <begin position="148"/>
        <end position="175"/>
    </location>
</feature>
<dbReference type="InterPro" id="IPR014756">
    <property type="entry name" value="Ig_E-set"/>
</dbReference>
<feature type="compositionally biased region" description="Polar residues" evidence="2">
    <location>
        <begin position="148"/>
        <end position="161"/>
    </location>
</feature>
<dbReference type="eggNOG" id="KOG1616">
    <property type="taxonomic scope" value="Eukaryota"/>
</dbReference>
<feature type="compositionally biased region" description="Low complexity" evidence="2">
    <location>
        <begin position="582"/>
        <end position="623"/>
    </location>
</feature>
<dbReference type="GO" id="GO:0005737">
    <property type="term" value="C:cytoplasm"/>
    <property type="evidence" value="ECO:0007669"/>
    <property type="project" value="TreeGrafter"/>
</dbReference>
<dbReference type="Pfam" id="PF16561">
    <property type="entry name" value="AMPK1_CBM"/>
    <property type="match status" value="1"/>
</dbReference>
<dbReference type="AlphaFoldDB" id="R4XA90"/>
<dbReference type="CDD" id="cd02859">
    <property type="entry name" value="E_set_AMPKbeta_like_N"/>
    <property type="match status" value="1"/>
</dbReference>
<sequence>MVSHTFRWNYQGTDIKVTGEFDNWSATTNMERTSDGHFIRTIDLPAFSKVYYKFVVDGHWCVDGQALKEGEGAHENNYILTGAHEDGQTTKSLDQTDDQLPVLGHGASYVNEPVPEQPSHEANGITATAQDDFTSSVQTNVDRLEPSNTTAATVGKTSTYDDSGPSPSDPQAVRNARDNPLSEAYSHAIDRLPTRDELSHEVQHVAEVAGGFLAAGLAAGAAALGLSTYQSHTELHPITGRQTTSNSTTHEIESSKTTTSPIPATSASASHQAQVGSVEATAEKVITNEDKSVSDKSSVSQTGSLEQAAVAAATSAATSAYNASGLSGLSGAGVPTSDISKDGKLGFTGIGTAVNAETGVVGSSKIVQGIHDDIPVSDTHTAHLDSATASTLLEHHENGAKVERIGEHTVLAEVGIGGAAIGTAVVTDETVTSTRELSIPAQAAEHLQLAAGDSTAPAAQMPVDPIEDSGLAPALSRDDAPVEVVSKTDVQEAVGASVPQTITTSTSEPVDNAVTKSSEAAPSAVAAVPGRSTSNDVGSSVQALSVPTAATTSKAAGTTPVQAGKSSVAHTTIDEAASSRPVTSATKTSKVSAATTASTKTTDISSAPATPSKAAAQAASKSSVMRQNARSAFNSESTTAPSEDGARKKKGLLKRMKSMFGSKQK</sequence>
<protein>
    <recommendedName>
        <fullName evidence="3">AMP-activated protein kinase glycogen-binding domain-containing protein</fullName>
    </recommendedName>
</protein>
<dbReference type="PANTHER" id="PTHR10343">
    <property type="entry name" value="5'-AMP-ACTIVATED PROTEIN KINASE , BETA SUBUNIT"/>
    <property type="match status" value="1"/>
</dbReference>
<feature type="compositionally biased region" description="Polar residues" evidence="2">
    <location>
        <begin position="531"/>
        <end position="545"/>
    </location>
</feature>
<dbReference type="PANTHER" id="PTHR10343:SF81">
    <property type="entry name" value="CRUCIFORM DNA-RECOGNIZING PROTEIN 1-RELATED"/>
    <property type="match status" value="1"/>
</dbReference>
<dbReference type="InterPro" id="IPR050827">
    <property type="entry name" value="CRP1_MDG1_kinase"/>
</dbReference>
<evidence type="ECO:0000256" key="1">
    <source>
        <dbReference type="ARBA" id="ARBA00038216"/>
    </source>
</evidence>
<comment type="similarity">
    <text evidence="1">Belongs to the CRP1/MDG1 family.</text>
</comment>
<feature type="compositionally biased region" description="Basic residues" evidence="2">
    <location>
        <begin position="647"/>
        <end position="657"/>
    </location>
</feature>
<feature type="compositionally biased region" description="Low complexity" evidence="2">
    <location>
        <begin position="517"/>
        <end position="529"/>
    </location>
</feature>
<dbReference type="Proteomes" id="UP000013776">
    <property type="component" value="Unassembled WGS sequence"/>
</dbReference>
<dbReference type="SUPFAM" id="SSF81296">
    <property type="entry name" value="E set domains"/>
    <property type="match status" value="1"/>
</dbReference>
<feature type="region of interest" description="Disordered" evidence="2">
    <location>
        <begin position="238"/>
        <end position="276"/>
    </location>
</feature>
<dbReference type="Gene3D" id="2.60.40.10">
    <property type="entry name" value="Immunoglobulins"/>
    <property type="match status" value="1"/>
</dbReference>
<dbReference type="InterPro" id="IPR032640">
    <property type="entry name" value="AMPK1_CBM"/>
</dbReference>
<dbReference type="GO" id="GO:0019901">
    <property type="term" value="F:protein kinase binding"/>
    <property type="evidence" value="ECO:0007669"/>
    <property type="project" value="TreeGrafter"/>
</dbReference>
<dbReference type="InterPro" id="IPR013783">
    <property type="entry name" value="Ig-like_fold"/>
</dbReference>
<feature type="compositionally biased region" description="Polar residues" evidence="2">
    <location>
        <begin position="498"/>
        <end position="509"/>
    </location>
</feature>
<evidence type="ECO:0000259" key="3">
    <source>
        <dbReference type="Pfam" id="PF16561"/>
    </source>
</evidence>
<feature type="compositionally biased region" description="Low complexity" evidence="2">
    <location>
        <begin position="255"/>
        <end position="270"/>
    </location>
</feature>
<gene>
    <name evidence="4" type="ORF">TAPDE_002850</name>
</gene>
<feature type="compositionally biased region" description="Low complexity" evidence="2">
    <location>
        <begin position="548"/>
        <end position="559"/>
    </location>
</feature>
<keyword evidence="5" id="KW-1185">Reference proteome</keyword>
<feature type="domain" description="AMP-activated protein kinase glycogen-binding" evidence="3">
    <location>
        <begin position="3"/>
        <end position="80"/>
    </location>
</feature>
<dbReference type="STRING" id="1097556.R4XA90"/>
<comment type="caution">
    <text evidence="4">The sequence shown here is derived from an EMBL/GenBank/DDBJ whole genome shotgun (WGS) entry which is preliminary data.</text>
</comment>
<evidence type="ECO:0000313" key="4">
    <source>
        <dbReference type="EMBL" id="CCG82718.1"/>
    </source>
</evidence>